<accession>A0ABM5WCJ8</accession>
<dbReference type="EMBL" id="CP013614">
    <property type="protein sequence ID" value="ALS02918.1"/>
    <property type="molecule type" value="Genomic_DNA"/>
</dbReference>
<protein>
    <submittedName>
        <fullName evidence="1">Uncharacterized protein</fullName>
    </submittedName>
</protein>
<keyword evidence="2" id="KW-1185">Reference proteome</keyword>
<sequence>MKDCEEMQHFFTVFLYSAEDKRKDYTLSWCKIRSLVVVFQGIPNKKTNEPNQSTWVFLNNKKSLKKASFYYTNL</sequence>
<reference evidence="1 2" key="1">
    <citation type="submission" date="2015-12" db="EMBL/GenBank/DDBJ databases">
        <authorList>
            <person name="Lauer A."/>
            <person name="Humrighouse B."/>
            <person name="Loparev V."/>
            <person name="Shewmaker P.L."/>
            <person name="Whitney A.M."/>
            <person name="McLaughlin R.W."/>
        </authorList>
    </citation>
    <scope>NUCLEOTIDE SEQUENCE [LARGE SCALE GENOMIC DNA]</scope>
    <source>
        <strain evidence="1 2">LMG 23085</strain>
    </source>
</reference>
<evidence type="ECO:0000313" key="1">
    <source>
        <dbReference type="EMBL" id="ALS02918.1"/>
    </source>
</evidence>
<proteinExistence type="predicted"/>
<organism evidence="1 2">
    <name type="scientific">Enterococcus silesiacus</name>
    <dbReference type="NCBI Taxonomy" id="332949"/>
    <lineage>
        <taxon>Bacteria</taxon>
        <taxon>Bacillati</taxon>
        <taxon>Bacillota</taxon>
        <taxon>Bacilli</taxon>
        <taxon>Lactobacillales</taxon>
        <taxon>Enterococcaceae</taxon>
        <taxon>Enterococcus</taxon>
    </lineage>
</organism>
<gene>
    <name evidence="1" type="ORF">ATZ33_16480</name>
</gene>
<evidence type="ECO:0000313" key="2">
    <source>
        <dbReference type="Proteomes" id="UP000065511"/>
    </source>
</evidence>
<dbReference type="Proteomes" id="UP000065511">
    <property type="component" value="Chromosome"/>
</dbReference>
<name>A0ABM5WCJ8_9ENTE</name>